<accession>A0A133UFA1</accession>
<gene>
    <name evidence="2" type="ORF">AKJ64_01905</name>
</gene>
<dbReference type="AlphaFoldDB" id="A0A133UFA1"/>
<comment type="caution">
    <text evidence="2">The sequence shown here is derived from an EMBL/GenBank/DDBJ whole genome shotgun (WGS) entry which is preliminary data.</text>
</comment>
<feature type="transmembrane region" description="Helical" evidence="1">
    <location>
        <begin position="48"/>
        <end position="69"/>
    </location>
</feature>
<keyword evidence="3" id="KW-1185">Reference proteome</keyword>
<organism evidence="2 3">
    <name type="scientific">candidate division MSBL1 archaeon SCGC-AAA259E17</name>
    <dbReference type="NCBI Taxonomy" id="1698263"/>
    <lineage>
        <taxon>Archaea</taxon>
        <taxon>Methanobacteriati</taxon>
        <taxon>Methanobacteriota</taxon>
        <taxon>candidate division MSBL1</taxon>
    </lineage>
</organism>
<dbReference type="EMBL" id="LHXN01000024">
    <property type="protein sequence ID" value="KXA92911.1"/>
    <property type="molecule type" value="Genomic_DNA"/>
</dbReference>
<keyword evidence="1" id="KW-0812">Transmembrane</keyword>
<proteinExistence type="predicted"/>
<name>A0A133UFA1_9EURY</name>
<dbReference type="Proteomes" id="UP000070373">
    <property type="component" value="Unassembled WGS sequence"/>
</dbReference>
<reference evidence="2 3" key="1">
    <citation type="journal article" date="2016" name="Sci. Rep.">
        <title>Metabolic traits of an uncultured archaeal lineage -MSBL1- from brine pools of the Red Sea.</title>
        <authorList>
            <person name="Mwirichia R."/>
            <person name="Alam I."/>
            <person name="Rashid M."/>
            <person name="Vinu M."/>
            <person name="Ba-Alawi W."/>
            <person name="Anthony Kamau A."/>
            <person name="Kamanda Ngugi D."/>
            <person name="Goker M."/>
            <person name="Klenk H.P."/>
            <person name="Bajic V."/>
            <person name="Stingl U."/>
        </authorList>
    </citation>
    <scope>NUCLEOTIDE SEQUENCE [LARGE SCALE GENOMIC DNA]</scope>
    <source>
        <strain evidence="2">SCGC-AAA259E17</strain>
    </source>
</reference>
<keyword evidence="1" id="KW-0472">Membrane</keyword>
<sequence>MESPPFKQRSNKLVKKVQLETIIAFFFHRGGQQPPLNDVSELDSKRKVLGVATYLLLLACFTPVPFSMITPR</sequence>
<evidence type="ECO:0000256" key="1">
    <source>
        <dbReference type="SAM" id="Phobius"/>
    </source>
</evidence>
<evidence type="ECO:0000313" key="3">
    <source>
        <dbReference type="Proteomes" id="UP000070373"/>
    </source>
</evidence>
<protein>
    <submittedName>
        <fullName evidence="2">Uncharacterized protein</fullName>
    </submittedName>
</protein>
<evidence type="ECO:0000313" key="2">
    <source>
        <dbReference type="EMBL" id="KXA92911.1"/>
    </source>
</evidence>
<keyword evidence="1" id="KW-1133">Transmembrane helix</keyword>